<dbReference type="Gene3D" id="3.40.50.1820">
    <property type="entry name" value="alpha/beta hydrolase"/>
    <property type="match status" value="1"/>
</dbReference>
<sequence length="362" mass="39865">MSITPQGHIKPLQIASVGAVELTEQQLAKLDPEYVLLHNENYVGRPRVHDMPPHTFKKSKGSYVPGAYEKVPVGSEEEISVPRKYTNTIYPEIPCVVYTPAGEAPEGGWPIIYNIHGGGWVLGSSTSEESLSTRLCVGANAVVVSPEYRMAPDHPYPAAIEDCWEVLLWLWEQGSSVIRINPSRFVIGGASAGGHLSATMINMLIDIPTAPKDLKFKLNLSTVPVTDNTAGEAHLGSPTWDKYESWTTNADGPTLEKEKMLWYRNLFIPNPEHRTDWHASPMLAPEAFWAQHPPTFVGVAEADILRDEGIAYAEKLRAAGVPVTLKVYKGIPHPGVMMAKALSEGRRFQQDLIEAARAALWV</sequence>
<protein>
    <submittedName>
        <fullName evidence="3">Alpha/Beta hydrolase protein</fullName>
    </submittedName>
</protein>
<accession>A0A1Y2AEP4</accession>
<dbReference type="InterPro" id="IPR013094">
    <property type="entry name" value="AB_hydrolase_3"/>
</dbReference>
<evidence type="ECO:0000313" key="3">
    <source>
        <dbReference type="EMBL" id="ORY21049.1"/>
    </source>
</evidence>
<dbReference type="OrthoDB" id="423498at2759"/>
<dbReference type="InterPro" id="IPR029058">
    <property type="entry name" value="AB_hydrolase_fold"/>
</dbReference>
<gene>
    <name evidence="3" type="ORF">BCR39DRAFT_591695</name>
</gene>
<dbReference type="FunCoup" id="A0A1Y2AEP4">
    <property type="interactions" value="61"/>
</dbReference>
<proteinExistence type="predicted"/>
<evidence type="ECO:0000313" key="4">
    <source>
        <dbReference type="Proteomes" id="UP000193986"/>
    </source>
</evidence>
<reference evidence="3 4" key="1">
    <citation type="submission" date="2016-07" db="EMBL/GenBank/DDBJ databases">
        <title>Pervasive Adenine N6-methylation of Active Genes in Fungi.</title>
        <authorList>
            <consortium name="DOE Joint Genome Institute"/>
            <person name="Mondo S.J."/>
            <person name="Dannebaum R.O."/>
            <person name="Kuo R.C."/>
            <person name="Labutti K."/>
            <person name="Haridas S."/>
            <person name="Kuo A."/>
            <person name="Salamov A."/>
            <person name="Ahrendt S.R."/>
            <person name="Lipzen A."/>
            <person name="Sullivan W."/>
            <person name="Andreopoulos W.B."/>
            <person name="Clum A."/>
            <person name="Lindquist E."/>
            <person name="Daum C."/>
            <person name="Ramamoorthy G.K."/>
            <person name="Gryganskyi A."/>
            <person name="Culley D."/>
            <person name="Magnuson J.K."/>
            <person name="James T.Y."/>
            <person name="O'Malley M.A."/>
            <person name="Stajich J.E."/>
            <person name="Spatafora J.W."/>
            <person name="Visel A."/>
            <person name="Grigoriev I.V."/>
        </authorList>
    </citation>
    <scope>NUCLEOTIDE SEQUENCE [LARGE SCALE GENOMIC DNA]</scope>
    <source>
        <strain evidence="3 4">68-887.2</strain>
    </source>
</reference>
<dbReference type="PANTHER" id="PTHR48081:SF8">
    <property type="entry name" value="ALPHA_BETA HYDROLASE FOLD-3 DOMAIN-CONTAINING PROTEIN-RELATED"/>
    <property type="match status" value="1"/>
</dbReference>
<comment type="caution">
    <text evidence="3">The sequence shown here is derived from an EMBL/GenBank/DDBJ whole genome shotgun (WGS) entry which is preliminary data.</text>
</comment>
<dbReference type="SUPFAM" id="SSF53474">
    <property type="entry name" value="alpha/beta-Hydrolases"/>
    <property type="match status" value="1"/>
</dbReference>
<dbReference type="Proteomes" id="UP000193986">
    <property type="component" value="Unassembled WGS sequence"/>
</dbReference>
<feature type="domain" description="Alpha/beta hydrolase fold-3" evidence="2">
    <location>
        <begin position="114"/>
        <end position="333"/>
    </location>
</feature>
<dbReference type="AlphaFoldDB" id="A0A1Y2AEP4"/>
<dbReference type="InParanoid" id="A0A1Y2AEP4"/>
<name>A0A1Y2AEP4_9TREE</name>
<dbReference type="PANTHER" id="PTHR48081">
    <property type="entry name" value="AB HYDROLASE SUPERFAMILY PROTEIN C4A8.06C"/>
    <property type="match status" value="1"/>
</dbReference>
<evidence type="ECO:0000256" key="1">
    <source>
        <dbReference type="ARBA" id="ARBA00022801"/>
    </source>
</evidence>
<dbReference type="STRING" id="71784.A0A1Y2AEP4"/>
<organism evidence="3 4">
    <name type="scientific">Naematelia encephala</name>
    <dbReference type="NCBI Taxonomy" id="71784"/>
    <lineage>
        <taxon>Eukaryota</taxon>
        <taxon>Fungi</taxon>
        <taxon>Dikarya</taxon>
        <taxon>Basidiomycota</taxon>
        <taxon>Agaricomycotina</taxon>
        <taxon>Tremellomycetes</taxon>
        <taxon>Tremellales</taxon>
        <taxon>Naemateliaceae</taxon>
        <taxon>Naematelia</taxon>
    </lineage>
</organism>
<dbReference type="EMBL" id="MCFC01000119">
    <property type="protein sequence ID" value="ORY21049.1"/>
    <property type="molecule type" value="Genomic_DNA"/>
</dbReference>
<dbReference type="Pfam" id="PF07859">
    <property type="entry name" value="Abhydrolase_3"/>
    <property type="match status" value="1"/>
</dbReference>
<evidence type="ECO:0000259" key="2">
    <source>
        <dbReference type="Pfam" id="PF07859"/>
    </source>
</evidence>
<dbReference type="GO" id="GO:0016787">
    <property type="term" value="F:hydrolase activity"/>
    <property type="evidence" value="ECO:0007669"/>
    <property type="project" value="UniProtKB-KW"/>
</dbReference>
<dbReference type="InterPro" id="IPR050300">
    <property type="entry name" value="GDXG_lipolytic_enzyme"/>
</dbReference>
<keyword evidence="1 3" id="KW-0378">Hydrolase</keyword>
<keyword evidence="4" id="KW-1185">Reference proteome</keyword>